<evidence type="ECO:0000313" key="3">
    <source>
        <dbReference type="EMBL" id="EEH07876.1"/>
    </source>
</evidence>
<feature type="transmembrane region" description="Helical" evidence="2">
    <location>
        <begin position="644"/>
        <end position="668"/>
    </location>
</feature>
<feature type="compositionally biased region" description="Low complexity" evidence="1">
    <location>
        <begin position="85"/>
        <end position="95"/>
    </location>
</feature>
<evidence type="ECO:0000256" key="1">
    <source>
        <dbReference type="SAM" id="MobiDB-lite"/>
    </source>
</evidence>
<accession>C0NJ35</accession>
<dbReference type="InParanoid" id="C0NJ35"/>
<keyword evidence="2" id="KW-0472">Membrane</keyword>
<protein>
    <submittedName>
        <fullName evidence="3">Uncharacterized protein</fullName>
    </submittedName>
</protein>
<feature type="compositionally biased region" description="Low complexity" evidence="1">
    <location>
        <begin position="423"/>
        <end position="458"/>
    </location>
</feature>
<feature type="compositionally biased region" description="Basic residues" evidence="1">
    <location>
        <begin position="200"/>
        <end position="209"/>
    </location>
</feature>
<gene>
    <name evidence="3" type="ORF">HCBG_03165</name>
</gene>
<keyword evidence="2" id="KW-1133">Transmembrane helix</keyword>
<feature type="transmembrane region" description="Helical" evidence="2">
    <location>
        <begin position="596"/>
        <end position="624"/>
    </location>
</feature>
<dbReference type="GeneID" id="69036181"/>
<dbReference type="RefSeq" id="XP_045288357.1">
    <property type="nucleotide sequence ID" value="XM_045430214.1"/>
</dbReference>
<feature type="compositionally biased region" description="Pro residues" evidence="1">
    <location>
        <begin position="329"/>
        <end position="344"/>
    </location>
</feature>
<dbReference type="STRING" id="447093.C0NJ35"/>
<dbReference type="InterPro" id="IPR029164">
    <property type="entry name" value="PIG-Y"/>
</dbReference>
<dbReference type="Proteomes" id="UP000001631">
    <property type="component" value="Unassembled WGS sequence"/>
</dbReference>
<feature type="compositionally biased region" description="Polar residues" evidence="1">
    <location>
        <begin position="459"/>
        <end position="469"/>
    </location>
</feature>
<dbReference type="EMBL" id="GG663366">
    <property type="protein sequence ID" value="EEH07876.1"/>
    <property type="molecule type" value="Genomic_DNA"/>
</dbReference>
<feature type="region of interest" description="Disordered" evidence="1">
    <location>
        <begin position="128"/>
        <end position="566"/>
    </location>
</feature>
<feature type="compositionally biased region" description="Polar residues" evidence="1">
    <location>
        <begin position="377"/>
        <end position="390"/>
    </location>
</feature>
<feature type="compositionally biased region" description="Low complexity" evidence="1">
    <location>
        <begin position="128"/>
        <end position="162"/>
    </location>
</feature>
<feature type="region of interest" description="Disordered" evidence="1">
    <location>
        <begin position="1"/>
        <end position="115"/>
    </location>
</feature>
<evidence type="ECO:0000313" key="4">
    <source>
        <dbReference type="Proteomes" id="UP000001631"/>
    </source>
</evidence>
<feature type="compositionally biased region" description="Polar residues" evidence="1">
    <location>
        <begin position="539"/>
        <end position="552"/>
    </location>
</feature>
<name>C0NJ35_AJECG</name>
<feature type="compositionally biased region" description="Low complexity" evidence="1">
    <location>
        <begin position="1"/>
        <end position="10"/>
    </location>
</feature>
<evidence type="ECO:0000256" key="2">
    <source>
        <dbReference type="SAM" id="Phobius"/>
    </source>
</evidence>
<dbReference type="HOGENOM" id="CLU_030267_0_0_1"/>
<dbReference type="PANTHER" id="PTHR39400:SF1">
    <property type="entry name" value="PIG-P DOMAIN-CONTAINING PROTEIN"/>
    <property type="match status" value="1"/>
</dbReference>
<organism evidence="3 4">
    <name type="scientific">Ajellomyces capsulatus (strain G186AR / H82 / ATCC MYA-2454 / RMSCC 2432)</name>
    <name type="common">Darling's disease fungus</name>
    <name type="synonym">Histoplasma capsulatum</name>
    <dbReference type="NCBI Taxonomy" id="447093"/>
    <lineage>
        <taxon>Eukaryota</taxon>
        <taxon>Fungi</taxon>
        <taxon>Dikarya</taxon>
        <taxon>Ascomycota</taxon>
        <taxon>Pezizomycotina</taxon>
        <taxon>Eurotiomycetes</taxon>
        <taxon>Eurotiomycetidae</taxon>
        <taxon>Onygenales</taxon>
        <taxon>Ajellomycetaceae</taxon>
        <taxon>Histoplasma</taxon>
    </lineage>
</organism>
<feature type="compositionally biased region" description="Pro residues" evidence="1">
    <location>
        <begin position="96"/>
        <end position="108"/>
    </location>
</feature>
<feature type="transmembrane region" description="Helical" evidence="2">
    <location>
        <begin position="571"/>
        <end position="589"/>
    </location>
</feature>
<feature type="compositionally biased region" description="Polar residues" evidence="1">
    <location>
        <begin position="495"/>
        <end position="509"/>
    </location>
</feature>
<keyword evidence="2" id="KW-0812">Transmembrane</keyword>
<feature type="compositionally biased region" description="Low complexity" evidence="1">
    <location>
        <begin position="234"/>
        <end position="254"/>
    </location>
</feature>
<proteinExistence type="predicted"/>
<feature type="compositionally biased region" description="Polar residues" evidence="1">
    <location>
        <begin position="406"/>
        <end position="422"/>
    </location>
</feature>
<dbReference type="PANTHER" id="PTHR39400">
    <property type="entry name" value="YALI0E29227P"/>
    <property type="match status" value="1"/>
</dbReference>
<keyword evidence="4" id="KW-1185">Reference proteome</keyword>
<feature type="compositionally biased region" description="Pro residues" evidence="1">
    <location>
        <begin position="64"/>
        <end position="84"/>
    </location>
</feature>
<dbReference type="AlphaFoldDB" id="C0NJ35"/>
<feature type="compositionally biased region" description="Polar residues" evidence="1">
    <location>
        <begin position="29"/>
        <end position="40"/>
    </location>
</feature>
<feature type="compositionally biased region" description="Low complexity" evidence="1">
    <location>
        <begin position="480"/>
        <end position="490"/>
    </location>
</feature>
<reference evidence="3" key="1">
    <citation type="submission" date="2009-02" db="EMBL/GenBank/DDBJ databases">
        <title>The Genome Sequence of Ajellomyces capsulatus strain G186AR.</title>
        <authorList>
            <consortium name="The Broad Institute Genome Sequencing Platform"/>
            <person name="Champion M."/>
            <person name="Cuomo C."/>
            <person name="Ma L.-J."/>
            <person name="Henn M.R."/>
            <person name="Sil A."/>
            <person name="Goldman B."/>
            <person name="Young S.K."/>
            <person name="Kodira C.D."/>
            <person name="Zeng Q."/>
            <person name="Koehrsen M."/>
            <person name="Alvarado L."/>
            <person name="Berlin A."/>
            <person name="Borenstein D."/>
            <person name="Chen Z."/>
            <person name="Engels R."/>
            <person name="Freedman E."/>
            <person name="Gellesch M."/>
            <person name="Goldberg J."/>
            <person name="Griggs A."/>
            <person name="Gujja S."/>
            <person name="Heiman D."/>
            <person name="Hepburn T."/>
            <person name="Howarth C."/>
            <person name="Jen D."/>
            <person name="Larson L."/>
            <person name="Lewis B."/>
            <person name="Mehta T."/>
            <person name="Park D."/>
            <person name="Pearson M."/>
            <person name="Roberts A."/>
            <person name="Saif S."/>
            <person name="Shea T."/>
            <person name="Shenoy N."/>
            <person name="Sisk P."/>
            <person name="Stolte C."/>
            <person name="Sykes S."/>
            <person name="Walk T."/>
            <person name="White J."/>
            <person name="Yandava C."/>
            <person name="Klein B."/>
            <person name="McEwen J.G."/>
            <person name="Puccia R."/>
            <person name="Goldman G.H."/>
            <person name="Felipe M.S."/>
            <person name="Nino-Vega G."/>
            <person name="San-Blas G."/>
            <person name="Taylor J."/>
            <person name="Mendoza L."/>
            <person name="Galagan J."/>
            <person name="Nusbaum C."/>
            <person name="Birren B."/>
        </authorList>
    </citation>
    <scope>NUCLEOTIDE SEQUENCE</scope>
    <source>
        <strain evidence="3">G186AR</strain>
    </source>
</reference>
<feature type="compositionally biased region" description="Basic and acidic residues" evidence="1">
    <location>
        <begin position="391"/>
        <end position="401"/>
    </location>
</feature>
<feature type="compositionally biased region" description="Basic and acidic residues" evidence="1">
    <location>
        <begin position="258"/>
        <end position="277"/>
    </location>
</feature>
<dbReference type="Pfam" id="PF15159">
    <property type="entry name" value="PIG-Y"/>
    <property type="match status" value="1"/>
</dbReference>
<sequence>MPPPRSSLSPSRERQPRWIAKQPAHFSHISRSWEPTTSPPCASRAPKNFKNPQLPMENDTDAPTTPPPPPPPENPKELTPPPASPGRSSSLNRGPSPSPGPGPGPGPPVAAGGIGFKRTLLSSSFSRLSFSRGGNLGSASSSPETTSAGTGTGTDAAQAQAHAQHRPDNEGRAAPGDCVVGAKSIGGGAMASALQQQQQRKARKRKGSLRKTALSGTGALRLEGREKRGGWGRGVSSTSSSTSTSTSTSSTAATKGAVDLRGDREADMGQDSERWGRDATVNTSTGGGGGLLRFPPISPSALDVGGEEGVSPRLKRTPPLSLSAQLSHPPAPSHTPPPIPPPPSRTWIAKGSPPPGIKQQGGQGEQRRGHHHYQQQAPQERLQSNTSTHSDNLDDDKRGVPDFRSTLHQTPASTLTSLTRLDSNASTTTTTSTASKTPTTSSSSNSSSSSNNDNNISSVDQGADTQPTTAPRRAVPFKISTASLSSSSDSYFPPVSQTAKKMPSSTRLRSASRRVRSPLSLSGAEPTGVGAVDGIPDTTPLTTAPPSVSGISVSDEFPPTTAAKSTSPNSAAAAAAAAAAVTSSTLEAWDYAETEWWGWIILVVTWLVFVIGMGSCLGVWSWAWDVGETPYAPPELEDDPTLPIVGYYPALIILTAVMAWVWVVVAWVGMKYFRHANISGEDI</sequence>